<proteinExistence type="predicted"/>
<dbReference type="OrthoDB" id="8187670at2759"/>
<accession>A0A9R0AKA4</accession>
<sequence length="296" mass="33073">MGMAEAEQGVDEAVISTPVIGIVLDESQVRVMIGVAVTVRKNIEKAQGKQKKAFEAKKRKGVHQCSVKAGDEVLIGEPKKKVKKGNCFQDLHQGPFTLTSLTEKGVASVAMLGKIQKVNVAQLRPYFRPQDHSHESEGSQNDAENIGLVDHQYANKGPLWSKRLCPQQEQVLTYVLDRTRPAKEIVVLDGPVCLQREDFWSLGLDEQVESNIGNACFRLVEEAARRHGMDVHIADLFEVPKWKLREPSLPDNVESKDIIILPAWSRGSQTASHYMLCVQLHCFLVFSLFLNQLVPL</sequence>
<evidence type="ECO:0000313" key="1">
    <source>
        <dbReference type="RefSeq" id="XP_042601944.1"/>
    </source>
</evidence>
<dbReference type="GeneID" id="109051746"/>
<name>A0A9R0AKA4_CYPCA</name>
<dbReference type="RefSeq" id="XP_042601944.1">
    <property type="nucleotide sequence ID" value="XM_042746010.1"/>
</dbReference>
<gene>
    <name evidence="1" type="primary">LOC109051746</name>
</gene>
<dbReference type="AlphaFoldDB" id="A0A9R0AKA4"/>
<dbReference type="KEGG" id="ccar:109051746"/>
<protein>
    <submittedName>
        <fullName evidence="1">Uncharacterized protein LOC109051746</fullName>
    </submittedName>
</protein>
<organism evidence="1">
    <name type="scientific">Cyprinus carpio</name>
    <name type="common">Common carp</name>
    <dbReference type="NCBI Taxonomy" id="7962"/>
    <lineage>
        <taxon>Eukaryota</taxon>
        <taxon>Metazoa</taxon>
        <taxon>Chordata</taxon>
        <taxon>Craniata</taxon>
        <taxon>Vertebrata</taxon>
        <taxon>Euteleostomi</taxon>
        <taxon>Actinopterygii</taxon>
        <taxon>Neopterygii</taxon>
        <taxon>Teleostei</taxon>
        <taxon>Ostariophysi</taxon>
        <taxon>Cypriniformes</taxon>
        <taxon>Cyprinidae</taxon>
        <taxon>Cyprininae</taxon>
        <taxon>Cyprinus</taxon>
    </lineage>
</organism>
<reference evidence="1" key="1">
    <citation type="submission" date="2025-08" db="UniProtKB">
        <authorList>
            <consortium name="RefSeq"/>
        </authorList>
    </citation>
    <scope>IDENTIFICATION</scope>
    <source>
        <tissue evidence="1">Muscle</tissue>
    </source>
</reference>
<dbReference type="Proteomes" id="UP001155660">
    <property type="component" value="Chromosome B19"/>
</dbReference>